<dbReference type="PROSITE" id="PS50983">
    <property type="entry name" value="FE_B12_PBP"/>
    <property type="match status" value="1"/>
</dbReference>
<evidence type="ECO:0000313" key="5">
    <source>
        <dbReference type="Proteomes" id="UP000057043"/>
    </source>
</evidence>
<dbReference type="Gene3D" id="3.40.50.1980">
    <property type="entry name" value="Nitrogenase molybdenum iron protein domain"/>
    <property type="match status" value="2"/>
</dbReference>
<dbReference type="AlphaFoldDB" id="A0A101IK74"/>
<dbReference type="Pfam" id="PF01497">
    <property type="entry name" value="Peripla_BP_2"/>
    <property type="match status" value="1"/>
</dbReference>
<evidence type="ECO:0000313" key="2">
    <source>
        <dbReference type="EMBL" id="KUK43635.1"/>
    </source>
</evidence>
<dbReference type="PANTHER" id="PTHR30535:SF34">
    <property type="entry name" value="MOLYBDATE-BINDING PROTEIN MOLA"/>
    <property type="match status" value="1"/>
</dbReference>
<reference evidence="4 5" key="2">
    <citation type="journal article" date="2015" name="MBio">
        <title>Genome-Resolved Metagenomic Analysis Reveals Roles for Candidate Phyla and Other Microbial Community Members in Biogeochemical Transformations in Oil Reservoirs.</title>
        <authorList>
            <person name="Hu P."/>
            <person name="Tom L."/>
            <person name="Singh A."/>
            <person name="Thomas B.C."/>
            <person name="Baker B.J."/>
            <person name="Piceno Y.M."/>
            <person name="Andersen G.L."/>
            <person name="Banfield J.F."/>
        </authorList>
    </citation>
    <scope>NUCLEOTIDE SEQUENCE [LARGE SCALE GENOMIC DNA]</scope>
    <source>
        <strain evidence="2">57_489</strain>
    </source>
</reference>
<dbReference type="InterPro" id="IPR002491">
    <property type="entry name" value="ABC_transptr_periplasmic_BD"/>
</dbReference>
<name>A0A101IK74_9EURY</name>
<gene>
    <name evidence="2" type="ORF">XD72_1988</name>
    <name evidence="3" type="ORF">XE07_0835</name>
</gene>
<dbReference type="Proteomes" id="UP000053961">
    <property type="component" value="Unassembled WGS sequence"/>
</dbReference>
<dbReference type="InterPro" id="IPR050902">
    <property type="entry name" value="ABC_Transporter_SBP"/>
</dbReference>
<dbReference type="EMBL" id="LGHB01000008">
    <property type="protein sequence ID" value="KUK96749.1"/>
    <property type="molecule type" value="Genomic_DNA"/>
</dbReference>
<comment type="caution">
    <text evidence="3">The sequence shown here is derived from an EMBL/GenBank/DDBJ whole genome shotgun (WGS) entry which is preliminary data.</text>
</comment>
<evidence type="ECO:0000259" key="1">
    <source>
        <dbReference type="PROSITE" id="PS50983"/>
    </source>
</evidence>
<dbReference type="SUPFAM" id="SSF53807">
    <property type="entry name" value="Helical backbone' metal receptor"/>
    <property type="match status" value="1"/>
</dbReference>
<dbReference type="EMBL" id="LGFT01000058">
    <property type="protein sequence ID" value="KUK43635.1"/>
    <property type="molecule type" value="Genomic_DNA"/>
</dbReference>
<sequence>MNRPFKHAILMAIAIMLSSSLPGTMLGAESAEDDRYPMTVTDSAGREVTIPVPVQRAVVLNTDAAEAITILGASNRIVGLAEGIKETYEFYRLKDRPSVGTWTDIDYEMIGEIAYNGSQIMTPDIIVVGYVYPGKPNGVDAVSKSLESIEGLSVLGLDFYKEENLSRELSLMGLILGTEDRAKEVLDWYDEKAVEVESAVVDLDRPRVYLESGSSTGVGELTTFGAQSGSAMLLEKARGENVVKEEMAYPKVDWEWVVSQNPDVIIKTDYLKASDGLPGWSASSSEDADKLEEKLDELLSRPGARKISAVENGRVYIVKAQSLFGMDSVFGLQLLAEILHPGIELDAEEVYGEYLEFMGLEEKEGRIFVYPAM</sequence>
<protein>
    <submittedName>
        <fullName evidence="3">Periplasmic binding protein</fullName>
    </submittedName>
</protein>
<accession>A0A101IK74</accession>
<evidence type="ECO:0000313" key="3">
    <source>
        <dbReference type="EMBL" id="KUK96749.1"/>
    </source>
</evidence>
<evidence type="ECO:0000313" key="4">
    <source>
        <dbReference type="Proteomes" id="UP000053961"/>
    </source>
</evidence>
<dbReference type="PANTHER" id="PTHR30535">
    <property type="entry name" value="VITAMIN B12-BINDING PROTEIN"/>
    <property type="match status" value="1"/>
</dbReference>
<proteinExistence type="predicted"/>
<dbReference type="Proteomes" id="UP000057043">
    <property type="component" value="Unassembled WGS sequence"/>
</dbReference>
<feature type="domain" description="Fe/B12 periplasmic-binding" evidence="1">
    <location>
        <begin position="56"/>
        <end position="347"/>
    </location>
</feature>
<organism evidence="3 4">
    <name type="scientific">Methanothrix harundinacea</name>
    <dbReference type="NCBI Taxonomy" id="301375"/>
    <lineage>
        <taxon>Archaea</taxon>
        <taxon>Methanobacteriati</taxon>
        <taxon>Methanobacteriota</taxon>
        <taxon>Stenosarchaea group</taxon>
        <taxon>Methanomicrobia</taxon>
        <taxon>Methanotrichales</taxon>
        <taxon>Methanotrichaceae</taxon>
        <taxon>Methanothrix</taxon>
    </lineage>
</organism>
<reference evidence="3" key="1">
    <citation type="journal article" date="2015" name="MBio">
        <title>Genome-resolved metagenomic analysis reveals roles for candidate phyla and other microbial community members in biogeochemical transformations in oil reservoirs.</title>
        <authorList>
            <person name="Hu P."/>
            <person name="Tom L."/>
            <person name="Singh A."/>
            <person name="Thomas B.C."/>
            <person name="Baker B.J."/>
            <person name="Piceno Y.M."/>
            <person name="Andersen G.L."/>
            <person name="Banfield J.F."/>
        </authorList>
    </citation>
    <scope>NUCLEOTIDE SEQUENCE [LARGE SCALE GENOMIC DNA]</scope>
    <source>
        <strain evidence="3">56_747</strain>
    </source>
</reference>
<dbReference type="PATRIC" id="fig|301375.6.peg.2177"/>